<dbReference type="Proteomes" id="UP000521872">
    <property type="component" value="Unassembled WGS sequence"/>
</dbReference>
<feature type="coiled-coil region" evidence="1">
    <location>
        <begin position="284"/>
        <end position="353"/>
    </location>
</feature>
<evidence type="ECO:0000256" key="1">
    <source>
        <dbReference type="SAM" id="Coils"/>
    </source>
</evidence>
<name>A0A8H4QTT4_9AGAR</name>
<protein>
    <submittedName>
        <fullName evidence="2">Uncharacterized protein</fullName>
    </submittedName>
</protein>
<keyword evidence="3" id="KW-1185">Reference proteome</keyword>
<dbReference type="EMBL" id="JAACJL010000031">
    <property type="protein sequence ID" value="KAF4616743.1"/>
    <property type="molecule type" value="Genomic_DNA"/>
</dbReference>
<dbReference type="AlphaFoldDB" id="A0A8H4QTT4"/>
<reference evidence="2 3" key="1">
    <citation type="submission" date="2019-12" db="EMBL/GenBank/DDBJ databases">
        <authorList>
            <person name="Floudas D."/>
            <person name="Bentzer J."/>
            <person name="Ahren D."/>
            <person name="Johansson T."/>
            <person name="Persson P."/>
            <person name="Tunlid A."/>
        </authorList>
    </citation>
    <scope>NUCLEOTIDE SEQUENCE [LARGE SCALE GENOMIC DNA]</scope>
    <source>
        <strain evidence="2 3">CBS 102.39</strain>
    </source>
</reference>
<evidence type="ECO:0000313" key="2">
    <source>
        <dbReference type="EMBL" id="KAF4616743.1"/>
    </source>
</evidence>
<sequence length="403" mass="46123">MVEDIRIPSLKDEGKSDSSVFEVEDWFKMIRAGNNSDDDVKAFMVQQLDWYKNDVGFRHEYLVATIAGPEDSRIYLRFERQSTSEQLKKSRLINVVGDESKKSLSNKDRKAGQQALDNKRKLTNFGKGLYFPWSSNLALLIGYTCSKLRAADHVMQVRNPLMLNDDPSDEAYLMVTYNNFRNHFSLRDLAIVVHEVSKDSPSYNAMTEQCYWFVQTIVGIATELYGPTALIKTNKCDRAGKFIIRSVNRNTPPQIERFVKKVTESIEADNSRITMVWNEGKGGRLDAERQRDQAEEDKARAEALAVQASQARAEAEARAAAELKAREAETQARLEVEARLREVEKELAHYRRDTTEDSPQSVGSIIDIPRYSVYIAFSSFPQQNVHFIFEKMSLAYLYPIYGH</sequence>
<organism evidence="2 3">
    <name type="scientific">Agrocybe pediades</name>
    <dbReference type="NCBI Taxonomy" id="84607"/>
    <lineage>
        <taxon>Eukaryota</taxon>
        <taxon>Fungi</taxon>
        <taxon>Dikarya</taxon>
        <taxon>Basidiomycota</taxon>
        <taxon>Agaricomycotina</taxon>
        <taxon>Agaricomycetes</taxon>
        <taxon>Agaricomycetidae</taxon>
        <taxon>Agaricales</taxon>
        <taxon>Agaricineae</taxon>
        <taxon>Strophariaceae</taxon>
        <taxon>Agrocybe</taxon>
    </lineage>
</organism>
<comment type="caution">
    <text evidence="2">The sequence shown here is derived from an EMBL/GenBank/DDBJ whole genome shotgun (WGS) entry which is preliminary data.</text>
</comment>
<proteinExistence type="predicted"/>
<gene>
    <name evidence="2" type="ORF">D9613_008855</name>
</gene>
<keyword evidence="1" id="KW-0175">Coiled coil</keyword>
<evidence type="ECO:0000313" key="3">
    <source>
        <dbReference type="Proteomes" id="UP000521872"/>
    </source>
</evidence>
<accession>A0A8H4QTT4</accession>